<dbReference type="EMBL" id="CAXAMN010022718">
    <property type="protein sequence ID" value="CAK9072233.1"/>
    <property type="molecule type" value="Genomic_DNA"/>
</dbReference>
<feature type="compositionally biased region" description="Basic and acidic residues" evidence="3">
    <location>
        <begin position="134"/>
        <end position="153"/>
    </location>
</feature>
<dbReference type="InterPro" id="IPR051553">
    <property type="entry name" value="Ran_GTPase-activating"/>
</dbReference>
<sequence>MSHRRRCVRFVGLVRSSRPARTCPVEAQDARDFASDARSEQPDLRPGYLEAVAQKRLMTRLARLLTSHRHGRTDVTSGGGRKVGLPQMEGWRWDASHRRGVRIMAGLQKAAARESAQEKQKEAQAAQQALRQKRAAEAEARSLERAAAKRQREEHRNRWKWLNRKDITMEELLHSKATEHLLAPPATVTATARGAPRSLPRRPRRVARDLHRWVAGGACLGAVSGVSGAVRRGRCGRGVRKEEARELWQKAYAIEIERSQRLEPSSASGAASSAPGSSASAAEWQAAYEVLKAKNLELEQEAVARRRRNLETEAAASSAAATETAVAPVPETAPKDFAEPRDLEADERPKAPWAVFGTDRIEIDSQQLADVARFRDALGPGTLPLLSALFEEARGELPPPGDVRDALELPGSGFTVTGSAPVTEMEWRDVGGRGTPRSFVEQRQASLDQRYGAGKYVVLLQRERPPPAPGLSLWPKGQFDPAKVDSAQKEGFQAQRFQAGGRPTFWAADLVMFLFPWKGPNWSPEMRLLIGASLAATASFCNIIAAAVGSLNGERSDLLLNKSVEEVTYSPMLGVAVTRLDADGVVPVGVGLFLMLFAQGFARKQVAELNDAKIRGGYFIPSSSLGTLGRTWGFAGSEAETEKEVTSLAPSRRTEIDVTLAGSYAGLCGALALCLLGVLRGDASDGLLLVEVTRLPLLLAQALGDSFPDDAVRTVLSLSSGEAAASAPAKVTVDPLLLSGSLALTSQAVQLLPLRGCDGHLLARFLFGPRPLQFIELCTGVLLLLGAVGRLGPNANATVCSSALFGWAARFLASRESPLPPREDFDDEPWASPTAAAAAALALAAAGLQESFHSHDAWCPAYLVDCRIASFSSNARSTSQVHGKAFFPLGAGGVSFFLSKGHLLLDEEEDEEEEEDFSAHSWNKCQPEPFASGAQVFVWGHHACWPVCEAAEAARAPETGIHAPTEAAWFRQYAEQNNCKWQQLSFGPSFGASRTDTGDARWGSTLRKDGKNRQYAPPRPLFLKDETELRFRDVQCSESSVWGLTAAGDVVVWQRVPQMISDHLASHMPRFCVGGRRLGGLKRPVKQMSVGAMHAAFLTEDGRVYCLGRNACGECGFDPAVQNVATSCRRVSFPRHSHPVQRVECGKSHTVAVGAEGQCLSWGDDSKIQLGLGDTRSAVGEERPSSGSRGFLRQRQTGETMSTPSGFRGGPEDKRSRAASTSQRSYKDFESHQQVTPAMMMEIPLEPQRQVHGSPYPPPSDVRCGDDFTLLLVRDSPDWYPPEEESERLFCCGENGKGQCGRSMQQQQQTFAACRLPRNSKILGLSCGSDHCLALLRRVGSRKQELWGWGSNACGQAGGTKHGAVCPAARLRMPKGIRVEGAFCGFASSGVTCSTSTLRAAEENEDS</sequence>
<evidence type="ECO:0000256" key="1">
    <source>
        <dbReference type="PROSITE-ProRule" id="PRU00235"/>
    </source>
</evidence>
<reference evidence="4 5" key="1">
    <citation type="submission" date="2024-02" db="EMBL/GenBank/DDBJ databases">
        <authorList>
            <person name="Chen Y."/>
            <person name="Shah S."/>
            <person name="Dougan E. K."/>
            <person name="Thang M."/>
            <person name="Chan C."/>
        </authorList>
    </citation>
    <scope>NUCLEOTIDE SEQUENCE [LARGE SCALE GENOMIC DNA]</scope>
</reference>
<dbReference type="InterPro" id="IPR009091">
    <property type="entry name" value="RCC1/BLIP-II"/>
</dbReference>
<feature type="region of interest" description="Disordered" evidence="3">
    <location>
        <begin position="112"/>
        <end position="153"/>
    </location>
</feature>
<keyword evidence="5" id="KW-1185">Reference proteome</keyword>
<evidence type="ECO:0000256" key="2">
    <source>
        <dbReference type="SAM" id="Coils"/>
    </source>
</evidence>
<dbReference type="SUPFAM" id="SSF50985">
    <property type="entry name" value="RCC1/BLIP-II"/>
    <property type="match status" value="1"/>
</dbReference>
<feature type="region of interest" description="Disordered" evidence="3">
    <location>
        <begin position="313"/>
        <end position="345"/>
    </location>
</feature>
<dbReference type="PROSITE" id="PS50012">
    <property type="entry name" value="RCC1_3"/>
    <property type="match status" value="2"/>
</dbReference>
<dbReference type="PRINTS" id="PR00633">
    <property type="entry name" value="RCCNDNSATION"/>
</dbReference>
<feature type="region of interest" description="Disordered" evidence="3">
    <location>
        <begin position="1176"/>
        <end position="1232"/>
    </location>
</feature>
<dbReference type="PANTHER" id="PTHR45982">
    <property type="entry name" value="REGULATOR OF CHROMOSOME CONDENSATION"/>
    <property type="match status" value="1"/>
</dbReference>
<organism evidence="4 5">
    <name type="scientific">Durusdinium trenchii</name>
    <dbReference type="NCBI Taxonomy" id="1381693"/>
    <lineage>
        <taxon>Eukaryota</taxon>
        <taxon>Sar</taxon>
        <taxon>Alveolata</taxon>
        <taxon>Dinophyceae</taxon>
        <taxon>Suessiales</taxon>
        <taxon>Symbiodiniaceae</taxon>
        <taxon>Durusdinium</taxon>
    </lineage>
</organism>
<dbReference type="Proteomes" id="UP001642484">
    <property type="component" value="Unassembled WGS sequence"/>
</dbReference>
<dbReference type="Pfam" id="PF00415">
    <property type="entry name" value="RCC1"/>
    <property type="match status" value="1"/>
</dbReference>
<evidence type="ECO:0008006" key="6">
    <source>
        <dbReference type="Google" id="ProtNLM"/>
    </source>
</evidence>
<name>A0ABP0P9C2_9DINO</name>
<proteinExistence type="predicted"/>
<feature type="coiled-coil region" evidence="2">
    <location>
        <begin position="281"/>
        <end position="313"/>
    </location>
</feature>
<dbReference type="Pfam" id="PF13540">
    <property type="entry name" value="RCC1_2"/>
    <property type="match status" value="1"/>
</dbReference>
<evidence type="ECO:0000256" key="3">
    <source>
        <dbReference type="SAM" id="MobiDB-lite"/>
    </source>
</evidence>
<dbReference type="InterPro" id="IPR000408">
    <property type="entry name" value="Reg_chr_condens"/>
</dbReference>
<comment type="caution">
    <text evidence="4">The sequence shown here is derived from an EMBL/GenBank/DDBJ whole genome shotgun (WGS) entry which is preliminary data.</text>
</comment>
<evidence type="ECO:0000313" key="4">
    <source>
        <dbReference type="EMBL" id="CAK9072233.1"/>
    </source>
</evidence>
<feature type="repeat" description="RCC1" evidence="1">
    <location>
        <begin position="1287"/>
        <end position="1338"/>
    </location>
</feature>
<protein>
    <recommendedName>
        <fullName evidence="6">H(+)-exporting diphosphatase</fullName>
    </recommendedName>
</protein>
<accession>A0ABP0P9C2</accession>
<keyword evidence="2" id="KW-0175">Coiled coil</keyword>
<feature type="compositionally biased region" description="Basic and acidic residues" evidence="3">
    <location>
        <begin position="112"/>
        <end position="122"/>
    </location>
</feature>
<feature type="repeat" description="RCC1" evidence="1">
    <location>
        <begin position="1102"/>
        <end position="1156"/>
    </location>
</feature>
<dbReference type="Gene3D" id="2.130.10.30">
    <property type="entry name" value="Regulator of chromosome condensation 1/beta-lactamase-inhibitor protein II"/>
    <property type="match status" value="2"/>
</dbReference>
<evidence type="ECO:0000313" key="5">
    <source>
        <dbReference type="Proteomes" id="UP001642484"/>
    </source>
</evidence>
<feature type="compositionally biased region" description="Low complexity" evidence="3">
    <location>
        <begin position="313"/>
        <end position="332"/>
    </location>
</feature>
<feature type="compositionally biased region" description="Polar residues" evidence="3">
    <location>
        <begin position="1194"/>
        <end position="1205"/>
    </location>
</feature>
<gene>
    <name evidence="4" type="ORF">CCMP2556_LOCUS35525</name>
</gene>
<feature type="compositionally biased region" description="Basic and acidic residues" evidence="3">
    <location>
        <begin position="333"/>
        <end position="345"/>
    </location>
</feature>
<dbReference type="PANTHER" id="PTHR45982:SF1">
    <property type="entry name" value="REGULATOR OF CHROMOSOME CONDENSATION"/>
    <property type="match status" value="1"/>
</dbReference>